<evidence type="ECO:0000256" key="4">
    <source>
        <dbReference type="SAM" id="Phobius"/>
    </source>
</evidence>
<dbReference type="InterPro" id="IPR051909">
    <property type="entry name" value="MFP_Cation_Efflux"/>
</dbReference>
<keyword evidence="4" id="KW-1133">Transmembrane helix</keyword>
<dbReference type="RefSeq" id="WP_067616865.1">
    <property type="nucleotide sequence ID" value="NZ_MAGO01000004.1"/>
</dbReference>
<dbReference type="STRING" id="1156395.DBT_0939"/>
<dbReference type="GO" id="GO:0022857">
    <property type="term" value="F:transmembrane transporter activity"/>
    <property type="evidence" value="ECO:0007669"/>
    <property type="project" value="InterPro"/>
</dbReference>
<dbReference type="PANTHER" id="PTHR30097:SF4">
    <property type="entry name" value="SLR6042 PROTEIN"/>
    <property type="match status" value="1"/>
</dbReference>
<dbReference type="PANTHER" id="PTHR30097">
    <property type="entry name" value="CATION EFFLUX SYSTEM PROTEIN CUSB"/>
    <property type="match status" value="1"/>
</dbReference>
<evidence type="ECO:0000313" key="7">
    <source>
        <dbReference type="Proteomes" id="UP000093080"/>
    </source>
</evidence>
<evidence type="ECO:0000256" key="2">
    <source>
        <dbReference type="ARBA" id="ARBA00022448"/>
    </source>
</evidence>
<sequence length="368" mass="39839">MKSIHRSIVKTSIAVVLVLAIGIIVLLKGNQGKDGEALALASESDKVNEKSALVQVAPIRKGTIEQTIWAYGSVIPAPGKTKVLAIPFAVHVKSVYVTEGQSVRRGDRLLELCPSPDAKLTLEKAMIRYEAAQKRLKTVEERFALKLATGEELLLAQQAFEEAKAEIQMLKNMDMAGDIVIFSKSNGIVSRLFKTKGALVAAGDPVMEIVADNEVEVRLGVEPEDVSLVKKGLRVVVIPVNRPRVPSVTGRVRAVSQSINPATRLVDVFVTMDSKSALMLNEYVKAKIVVESRQALIVPRSAVLPSGDKYIIFLVKDGKARLNTVHVGTENGNEVEIWGDGISVGDQVVTVGNYELTDGMAVRIGDNR</sequence>
<dbReference type="Proteomes" id="UP000093080">
    <property type="component" value="Unassembled WGS sequence"/>
</dbReference>
<dbReference type="Pfam" id="PF25989">
    <property type="entry name" value="YknX_C"/>
    <property type="match status" value="1"/>
</dbReference>
<evidence type="ECO:0000256" key="1">
    <source>
        <dbReference type="ARBA" id="ARBA00009477"/>
    </source>
</evidence>
<keyword evidence="2" id="KW-0813">Transport</keyword>
<dbReference type="Gene3D" id="1.10.287.470">
    <property type="entry name" value="Helix hairpin bin"/>
    <property type="match status" value="1"/>
</dbReference>
<dbReference type="GO" id="GO:0030313">
    <property type="term" value="C:cell envelope"/>
    <property type="evidence" value="ECO:0007669"/>
    <property type="project" value="TreeGrafter"/>
</dbReference>
<proteinExistence type="inferred from homology"/>
<dbReference type="NCBIfam" id="TIGR01730">
    <property type="entry name" value="RND_mfp"/>
    <property type="match status" value="1"/>
</dbReference>
<keyword evidence="4" id="KW-0472">Membrane</keyword>
<feature type="transmembrane region" description="Helical" evidence="4">
    <location>
        <begin position="7"/>
        <end position="27"/>
    </location>
</feature>
<dbReference type="Gene3D" id="2.40.50.100">
    <property type="match status" value="1"/>
</dbReference>
<comment type="caution">
    <text evidence="6">The sequence shown here is derived from an EMBL/GenBank/DDBJ whole genome shotgun (WGS) entry which is preliminary data.</text>
</comment>
<reference evidence="6 7" key="1">
    <citation type="submission" date="2016-06" db="EMBL/GenBank/DDBJ databases">
        <title>Respiratory ammonification of nitrate coupled to the oxidation of elemental sulfur in deep-sea autotrophic thermophilic bacteria.</title>
        <authorList>
            <person name="Slobodkina G.B."/>
            <person name="Mardanov A.V."/>
            <person name="Ravin N.V."/>
            <person name="Frolova A.A."/>
            <person name="Viryasiv M.B."/>
            <person name="Chernyh N.A."/>
            <person name="Bonch-Osmolovskaya E.A."/>
            <person name="Slobodkin A.I."/>
        </authorList>
    </citation>
    <scope>NUCLEOTIDE SEQUENCE [LARGE SCALE GENOMIC DNA]</scope>
    <source>
        <strain evidence="6 7">S69</strain>
    </source>
</reference>
<feature type="domain" description="YknX-like C-terminal permuted SH3-like" evidence="5">
    <location>
        <begin position="296"/>
        <end position="363"/>
    </location>
</feature>
<evidence type="ECO:0000313" key="6">
    <source>
        <dbReference type="EMBL" id="OCC15588.1"/>
    </source>
</evidence>
<feature type="coiled-coil region" evidence="3">
    <location>
        <begin position="122"/>
        <end position="173"/>
    </location>
</feature>
<dbReference type="GO" id="GO:0016020">
    <property type="term" value="C:membrane"/>
    <property type="evidence" value="ECO:0007669"/>
    <property type="project" value="InterPro"/>
</dbReference>
<organism evidence="6 7">
    <name type="scientific">Dissulfuribacter thermophilus</name>
    <dbReference type="NCBI Taxonomy" id="1156395"/>
    <lineage>
        <taxon>Bacteria</taxon>
        <taxon>Pseudomonadati</taxon>
        <taxon>Thermodesulfobacteriota</taxon>
        <taxon>Dissulfuribacteria</taxon>
        <taxon>Dissulfuribacterales</taxon>
        <taxon>Dissulfuribacteraceae</taxon>
        <taxon>Dissulfuribacter</taxon>
    </lineage>
</organism>
<gene>
    <name evidence="6" type="ORF">DBT_0939</name>
</gene>
<dbReference type="SUPFAM" id="SSF111369">
    <property type="entry name" value="HlyD-like secretion proteins"/>
    <property type="match status" value="1"/>
</dbReference>
<dbReference type="Gene3D" id="2.40.30.170">
    <property type="match status" value="1"/>
</dbReference>
<name>A0A1B9F6L4_9BACT</name>
<keyword evidence="3" id="KW-0175">Coiled coil</keyword>
<dbReference type="Gene3D" id="2.40.420.20">
    <property type="match status" value="1"/>
</dbReference>
<comment type="similarity">
    <text evidence="1">Belongs to the membrane fusion protein (MFP) (TC 8.A.1) family.</text>
</comment>
<dbReference type="AlphaFoldDB" id="A0A1B9F6L4"/>
<dbReference type="GO" id="GO:0015679">
    <property type="term" value="P:plasma membrane copper ion transport"/>
    <property type="evidence" value="ECO:0007669"/>
    <property type="project" value="TreeGrafter"/>
</dbReference>
<dbReference type="InterPro" id="IPR058637">
    <property type="entry name" value="YknX-like_C"/>
</dbReference>
<dbReference type="GO" id="GO:0060003">
    <property type="term" value="P:copper ion export"/>
    <property type="evidence" value="ECO:0007669"/>
    <property type="project" value="TreeGrafter"/>
</dbReference>
<protein>
    <submittedName>
        <fullName evidence="6">Putative Co/Zn/Cd efflux system membrane fusion protein</fullName>
    </submittedName>
</protein>
<keyword evidence="7" id="KW-1185">Reference proteome</keyword>
<evidence type="ECO:0000259" key="5">
    <source>
        <dbReference type="Pfam" id="PF25989"/>
    </source>
</evidence>
<evidence type="ECO:0000256" key="3">
    <source>
        <dbReference type="SAM" id="Coils"/>
    </source>
</evidence>
<dbReference type="EMBL" id="MAGO01000004">
    <property type="protein sequence ID" value="OCC15588.1"/>
    <property type="molecule type" value="Genomic_DNA"/>
</dbReference>
<accession>A0A1B9F6L4</accession>
<keyword evidence="4" id="KW-0812">Transmembrane</keyword>
<dbReference type="InterPro" id="IPR006143">
    <property type="entry name" value="RND_pump_MFP"/>
</dbReference>